<evidence type="ECO:0000313" key="4">
    <source>
        <dbReference type="Proteomes" id="UP000008315"/>
    </source>
</evidence>
<feature type="signal peptide" evidence="2">
    <location>
        <begin position="1"/>
        <end position="24"/>
    </location>
</feature>
<proteinExistence type="predicted"/>
<dbReference type="Proteomes" id="UP000008315">
    <property type="component" value="Chromosome"/>
</dbReference>
<feature type="region of interest" description="Disordered" evidence="1">
    <location>
        <begin position="181"/>
        <end position="212"/>
    </location>
</feature>
<keyword evidence="2" id="KW-0732">Signal</keyword>
<evidence type="ECO:0000256" key="1">
    <source>
        <dbReference type="SAM" id="MobiDB-lite"/>
    </source>
</evidence>
<accession>G4T2P2</accession>
<reference evidence="4" key="1">
    <citation type="journal article" date="2012" name="J. Bacteriol.">
        <title>Genome sequence of the haloalkaliphilic methanotrophic bacterium Methylomicrobium alcaliphilum 20Z.</title>
        <authorList>
            <person name="Vuilleumier S."/>
            <person name="Khmelenina V.N."/>
            <person name="Bringel F."/>
            <person name="Reshetnikov A.S."/>
            <person name="Lajus A."/>
            <person name="Mangenot S."/>
            <person name="Rouy Z."/>
            <person name="Op den Camp H.J."/>
            <person name="Jetten M.S."/>
            <person name="Dispirito A.A."/>
            <person name="Dunfield P."/>
            <person name="Klotz M.G."/>
            <person name="Semrau J.D."/>
            <person name="Stein L.Y."/>
            <person name="Barbe V."/>
            <person name="Medigue C."/>
            <person name="Trotsenko Y.A."/>
            <person name="Kalyuzhnaya M.G."/>
        </authorList>
    </citation>
    <scope>NUCLEOTIDE SEQUENCE [LARGE SCALE GENOMIC DNA]</scope>
    <source>
        <strain evidence="4">DSM 19304 / NCIMB 14124 / VKM B-2133 / 20Z</strain>
    </source>
</reference>
<gene>
    <name evidence="3" type="ordered locus">MEALZ_0832</name>
</gene>
<feature type="chain" id="PRO_5003468141" description="AsmA-like C-terminal domain-containing protein" evidence="2">
    <location>
        <begin position="25"/>
        <end position="229"/>
    </location>
</feature>
<organism evidence="3 4">
    <name type="scientific">Methylotuvimicrobium alcaliphilum (strain DSM 19304 / NCIMB 14124 / VKM B-2133 / 20Z)</name>
    <name type="common">Methylomicrobium alcaliphilum</name>
    <dbReference type="NCBI Taxonomy" id="1091494"/>
    <lineage>
        <taxon>Bacteria</taxon>
        <taxon>Pseudomonadati</taxon>
        <taxon>Pseudomonadota</taxon>
        <taxon>Gammaproteobacteria</taxon>
        <taxon>Methylococcales</taxon>
        <taxon>Methylococcaceae</taxon>
        <taxon>Methylotuvimicrobium</taxon>
    </lineage>
</organism>
<evidence type="ECO:0000313" key="3">
    <source>
        <dbReference type="EMBL" id="CCE22526.1"/>
    </source>
</evidence>
<dbReference type="KEGG" id="mah:MEALZ_0832"/>
<keyword evidence="4" id="KW-1185">Reference proteome</keyword>
<protein>
    <recommendedName>
        <fullName evidence="5">AsmA-like C-terminal domain-containing protein</fullName>
    </recommendedName>
</protein>
<dbReference type="HOGENOM" id="CLU_1208650_0_0_6"/>
<evidence type="ECO:0008006" key="5">
    <source>
        <dbReference type="Google" id="ProtNLM"/>
    </source>
</evidence>
<name>G4T2P2_META2</name>
<dbReference type="RefSeq" id="WP_014147327.1">
    <property type="nucleotide sequence ID" value="NC_016112.1"/>
</dbReference>
<evidence type="ECO:0000256" key="2">
    <source>
        <dbReference type="SAM" id="SignalP"/>
    </source>
</evidence>
<sequence>MKLKSVIEAALFAIILGLSSTASATEQPYPEGCYSWDTGNLSIAINIPRLVRVNVGLPGAGLLGMEHSFTWGGDYFMPLPLLDLLQNFGGEDIEVPAGFNGTWEMARGRRFSVDVHDMDELAGMLDEFGLPYNLTKRFNGNVSNDGNVIRGNFLLGLTVPMQDLGMPGRARVRIAGRFTGERQSLQPCPQPVSASAAIQDDQEDPKNTKPSTFGQIFIKMLKQAQTMAK</sequence>
<dbReference type="EMBL" id="FO082060">
    <property type="protein sequence ID" value="CCE22526.1"/>
    <property type="molecule type" value="Genomic_DNA"/>
</dbReference>
<dbReference type="AlphaFoldDB" id="G4T2P2"/>